<evidence type="ECO:0000313" key="3">
    <source>
        <dbReference type="Proteomes" id="UP001500909"/>
    </source>
</evidence>
<dbReference type="InterPro" id="IPR015904">
    <property type="entry name" value="Sulphide_quinone_reductase"/>
</dbReference>
<organism evidence="2 3">
    <name type="scientific">Streptomyces olivaceiscleroticus</name>
    <dbReference type="NCBI Taxonomy" id="68245"/>
    <lineage>
        <taxon>Bacteria</taxon>
        <taxon>Bacillati</taxon>
        <taxon>Actinomycetota</taxon>
        <taxon>Actinomycetes</taxon>
        <taxon>Kitasatosporales</taxon>
        <taxon>Streptomycetaceae</taxon>
        <taxon>Streptomyces</taxon>
    </lineage>
</organism>
<dbReference type="InterPro" id="IPR023753">
    <property type="entry name" value="FAD/NAD-binding_dom"/>
</dbReference>
<protein>
    <submittedName>
        <fullName evidence="2">FAD/NAD(P)-binding oxidoreductase</fullName>
    </submittedName>
</protein>
<dbReference type="RefSeq" id="WP_346092565.1">
    <property type="nucleotide sequence ID" value="NZ_BAAABY010000003.1"/>
</dbReference>
<reference evidence="3" key="1">
    <citation type="journal article" date="2019" name="Int. J. Syst. Evol. Microbiol.">
        <title>The Global Catalogue of Microorganisms (GCM) 10K type strain sequencing project: providing services to taxonomists for standard genome sequencing and annotation.</title>
        <authorList>
            <consortium name="The Broad Institute Genomics Platform"/>
            <consortium name="The Broad Institute Genome Sequencing Center for Infectious Disease"/>
            <person name="Wu L."/>
            <person name="Ma J."/>
        </authorList>
    </citation>
    <scope>NUCLEOTIDE SEQUENCE [LARGE SCALE GENOMIC DNA]</scope>
    <source>
        <strain evidence="3">JCM 4805</strain>
    </source>
</reference>
<comment type="caution">
    <text evidence="2">The sequence shown here is derived from an EMBL/GenBank/DDBJ whole genome shotgun (WGS) entry which is preliminary data.</text>
</comment>
<dbReference type="InterPro" id="IPR036188">
    <property type="entry name" value="FAD/NAD-bd_sf"/>
</dbReference>
<proteinExistence type="predicted"/>
<dbReference type="Proteomes" id="UP001500909">
    <property type="component" value="Unassembled WGS sequence"/>
</dbReference>
<accession>A0ABP3J6N9</accession>
<gene>
    <name evidence="2" type="ORF">GCM10010361_04780</name>
</gene>
<evidence type="ECO:0000259" key="1">
    <source>
        <dbReference type="Pfam" id="PF07992"/>
    </source>
</evidence>
<dbReference type="Gene3D" id="3.50.50.60">
    <property type="entry name" value="FAD/NAD(P)-binding domain"/>
    <property type="match status" value="2"/>
</dbReference>
<name>A0ABP3J6N9_9ACTN</name>
<dbReference type="SUPFAM" id="SSF51905">
    <property type="entry name" value="FAD/NAD(P)-binding domain"/>
    <property type="match status" value="2"/>
</dbReference>
<dbReference type="PRINTS" id="PR00420">
    <property type="entry name" value="RNGMNOXGNASE"/>
</dbReference>
<evidence type="ECO:0000313" key="2">
    <source>
        <dbReference type="EMBL" id="GAA0443893.1"/>
    </source>
</evidence>
<dbReference type="PANTHER" id="PTHR10632:SF2">
    <property type="entry name" value="SULFIDE:QUINONE OXIDOREDUCTASE, MITOCHONDRIAL"/>
    <property type="match status" value="1"/>
</dbReference>
<keyword evidence="3" id="KW-1185">Reference proteome</keyword>
<feature type="domain" description="FAD/NAD(P)-binding" evidence="1">
    <location>
        <begin position="24"/>
        <end position="322"/>
    </location>
</feature>
<dbReference type="EMBL" id="BAAABY010000003">
    <property type="protein sequence ID" value="GAA0443893.1"/>
    <property type="molecule type" value="Genomic_DNA"/>
</dbReference>
<sequence length="415" mass="44829">MSTSPHPHGTPSTAEDRSRVHHGIVIVGGGTAGITVAARLRRAGAPDVAVLEPSGTHWYQPLWTLVGGGQAPLRASLRTEAEVMPDGVHWLRESAVSVDPATRTVGTASGRTVSYDRLVLAPGLRLDPDGVPGLAQALGHDGVTSNYLPELAPLTWELIRDMKSGTAVFTMPTGPVKCGGAPQKIAYLAADHWRKRGVLDRIRVVLVLPDTAMFKVPEFGRVLEDVALRYGIDVRLRSEMVSVDGAAREAVIVNHATGDKETISYDLLHAVPPQAAPEWIAGGPLADPDSPFGYVKADPATLQHPDHPEVFALGDVANLPTSKTGAAVRKQAPVVVANLRDSLRGRPLRARYDGYTSCPLVTARHKMLLAEFDYELKPAPSVPFVDTAKERTDMWFLKRYGLPQFYWHGMLKGLA</sequence>
<dbReference type="Pfam" id="PF07992">
    <property type="entry name" value="Pyr_redox_2"/>
    <property type="match status" value="1"/>
</dbReference>
<dbReference type="PANTHER" id="PTHR10632">
    <property type="entry name" value="SULFIDE:QUINONE OXIDOREDUCTASE"/>
    <property type="match status" value="1"/>
</dbReference>